<dbReference type="NCBIfam" id="TIGR00231">
    <property type="entry name" value="small_GTP"/>
    <property type="match status" value="1"/>
</dbReference>
<dbReference type="PANTHER" id="PTHR43261:SF7">
    <property type="entry name" value="ELONGATION FACTOR G-LIKE PROTEIN"/>
    <property type="match status" value="1"/>
</dbReference>
<dbReference type="InterPro" id="IPR005225">
    <property type="entry name" value="Small_GTP-bd"/>
</dbReference>
<dbReference type="InterPro" id="IPR014721">
    <property type="entry name" value="Ribsml_uS5_D2-typ_fold_subgr"/>
</dbReference>
<evidence type="ECO:0000256" key="3">
    <source>
        <dbReference type="ARBA" id="ARBA00022768"/>
    </source>
</evidence>
<dbReference type="PANTHER" id="PTHR43261">
    <property type="entry name" value="TRANSLATION ELONGATION FACTOR G-RELATED"/>
    <property type="match status" value="1"/>
</dbReference>
<dbReference type="InterPro" id="IPR000640">
    <property type="entry name" value="EFG_V-like"/>
</dbReference>
<dbReference type="NCBIfam" id="NF009379">
    <property type="entry name" value="PRK12740.1-3"/>
    <property type="match status" value="1"/>
</dbReference>
<dbReference type="InterPro" id="IPR009000">
    <property type="entry name" value="Transl_B-barrel_sf"/>
</dbReference>
<dbReference type="Pfam" id="PF03764">
    <property type="entry name" value="EFG_IV"/>
    <property type="match status" value="1"/>
</dbReference>
<dbReference type="Gene3D" id="2.40.30.10">
    <property type="entry name" value="Translation factors"/>
    <property type="match status" value="1"/>
</dbReference>
<evidence type="ECO:0000256" key="4">
    <source>
        <dbReference type="ARBA" id="ARBA00022917"/>
    </source>
</evidence>
<keyword evidence="4" id="KW-0648">Protein biosynthesis</keyword>
<dbReference type="Gene3D" id="3.30.70.240">
    <property type="match status" value="1"/>
</dbReference>
<dbReference type="EMBL" id="FQUP01000001">
    <property type="protein sequence ID" value="SHF17584.1"/>
    <property type="molecule type" value="Genomic_DNA"/>
</dbReference>
<comment type="function">
    <text evidence="6">Catalyzes the GTP-dependent ribosomal translocation step during translation elongation. During this step, the ribosome changes from the pre-translocational (PRE) to the post-translocational (POST) state as the newly formed A-site-bound peptidyl-tRNA and P-site-bound deacylated tRNA move to the P and E sites, respectively. Catalyzes the coordinated movement of the two tRNA molecules, the mRNA and conformational changes in the ribosome.</text>
</comment>
<evidence type="ECO:0000256" key="6">
    <source>
        <dbReference type="ARBA" id="ARBA00024731"/>
    </source>
</evidence>
<dbReference type="InterPro" id="IPR005517">
    <property type="entry name" value="Transl_elong_EFG/EF2_IV"/>
</dbReference>
<dbReference type="OrthoDB" id="9802948at2"/>
<evidence type="ECO:0000256" key="1">
    <source>
        <dbReference type="ARBA" id="ARBA00017872"/>
    </source>
</evidence>
<dbReference type="Gene3D" id="3.40.50.300">
    <property type="entry name" value="P-loop containing nucleotide triphosphate hydrolases"/>
    <property type="match status" value="1"/>
</dbReference>
<dbReference type="InterPro" id="IPR041095">
    <property type="entry name" value="EFG_II"/>
</dbReference>
<dbReference type="FunFam" id="3.30.70.240:FF:000001">
    <property type="entry name" value="Elongation factor G"/>
    <property type="match status" value="1"/>
</dbReference>
<evidence type="ECO:0000256" key="7">
    <source>
        <dbReference type="SAM" id="MobiDB-lite"/>
    </source>
</evidence>
<dbReference type="PROSITE" id="PS51722">
    <property type="entry name" value="G_TR_2"/>
    <property type="match status" value="1"/>
</dbReference>
<keyword evidence="3 9" id="KW-0251">Elongation factor</keyword>
<sequence>MTESIHGGAGRRAGPRAIALVGPFASGKTTLLEALLARTGAIPRQGSVASGTSVGDASAEARAHQMSVELNIAETAFLDDRITIFDCPGSVEFAHEAEAALAVVDCAVVVVEADPRKIPALQTWLGMLEARGIPRFVFLNKIDKSEMGVEEALELMQKASRAPLLLRHIPIRQNDIVTGFVDLALERAFLYREQAPSEVIDMSDPDRVREAEARYAMLEKLADYDDALMEALLDDIEPARDHVFADLVRDFRDGLVCPVLIGSALHGHGVGRLLKAIRHEAPDITAVLDRLALPSAGEPVVQIVKTVNAGHAGKLSIGRVLRGAIEDAAELAGPSGPVGRVSSLLRPTGVQMVKRDTVQTGETAGFGKLDGAATGMTLAAGKSAVPQLAPLAAPEPVMALAIGSIDRKDEAKLALALAKLSEESPAMVVGQDADTGEVRLGGQGEMHLRVAMERLAARFGLSVEQRPPSIPYRETIRASATVRGRHKKQSGGHGQFGDCVLEVRPQPRGAGFLFEDAITGGAIPRNYIPAVEAGVLDALKKGPLGHRVVDVAVRLTDGSYHSVDSSDQAFRTAGQIGMREALEQCQPVLLEPVLHVSVIVPSETAPRVNMMVTQRRGQLLGFDARSGWPGWDTVEAEIPEAEMAGFIVELRSATSGAGSYTARYDHLAEQTSRTTTPDGRKTNARAA</sequence>
<dbReference type="InterPro" id="IPR020568">
    <property type="entry name" value="Ribosomal_Su5_D2-typ_SF"/>
</dbReference>
<dbReference type="GO" id="GO:0005525">
    <property type="term" value="F:GTP binding"/>
    <property type="evidence" value="ECO:0007669"/>
    <property type="project" value="UniProtKB-KW"/>
</dbReference>
<dbReference type="CDD" id="cd01434">
    <property type="entry name" value="EFG_mtEFG1_IV"/>
    <property type="match status" value="1"/>
</dbReference>
<dbReference type="InterPro" id="IPR035649">
    <property type="entry name" value="EFG_V"/>
</dbReference>
<dbReference type="SUPFAM" id="SSF54211">
    <property type="entry name" value="Ribosomal protein S5 domain 2-like"/>
    <property type="match status" value="1"/>
</dbReference>
<dbReference type="Pfam" id="PF00009">
    <property type="entry name" value="GTP_EFTU"/>
    <property type="match status" value="1"/>
</dbReference>
<dbReference type="Pfam" id="PF00679">
    <property type="entry name" value="EFG_C"/>
    <property type="match status" value="1"/>
</dbReference>
<dbReference type="GO" id="GO:0097216">
    <property type="term" value="F:guanosine tetraphosphate binding"/>
    <property type="evidence" value="ECO:0007669"/>
    <property type="project" value="UniProtKB-ARBA"/>
</dbReference>
<evidence type="ECO:0000256" key="2">
    <source>
        <dbReference type="ARBA" id="ARBA00022741"/>
    </source>
</evidence>
<dbReference type="GO" id="GO:0003746">
    <property type="term" value="F:translation elongation factor activity"/>
    <property type="evidence" value="ECO:0007669"/>
    <property type="project" value="UniProtKB-KW"/>
</dbReference>
<dbReference type="InterPro" id="IPR027417">
    <property type="entry name" value="P-loop_NTPase"/>
</dbReference>
<dbReference type="SUPFAM" id="SSF54980">
    <property type="entry name" value="EF-G C-terminal domain-like"/>
    <property type="match status" value="2"/>
</dbReference>
<dbReference type="Pfam" id="PF14492">
    <property type="entry name" value="EFG_III"/>
    <property type="match status" value="1"/>
</dbReference>
<dbReference type="Gene3D" id="3.30.70.870">
    <property type="entry name" value="Elongation Factor G (Translational Gtpase), domain 3"/>
    <property type="match status" value="1"/>
</dbReference>
<dbReference type="SMART" id="SM00838">
    <property type="entry name" value="EFG_C"/>
    <property type="match status" value="1"/>
</dbReference>
<dbReference type="SUPFAM" id="SSF50447">
    <property type="entry name" value="Translation proteins"/>
    <property type="match status" value="1"/>
</dbReference>
<accession>A0A1M4ZHS0</accession>
<reference evidence="9 10" key="1">
    <citation type="submission" date="2016-11" db="EMBL/GenBank/DDBJ databases">
        <authorList>
            <person name="Jaros S."/>
            <person name="Januszkiewicz K."/>
            <person name="Wedrychowicz H."/>
        </authorList>
    </citation>
    <scope>NUCLEOTIDE SEQUENCE [LARGE SCALE GENOMIC DNA]</scope>
    <source>
        <strain evidence="9 10">DSM 19436</strain>
    </source>
</reference>
<dbReference type="STRING" id="1122133.SAMN02745157_1822"/>
<organism evidence="9 10">
    <name type="scientific">Kaistia soli DSM 19436</name>
    <dbReference type="NCBI Taxonomy" id="1122133"/>
    <lineage>
        <taxon>Bacteria</taxon>
        <taxon>Pseudomonadati</taxon>
        <taxon>Pseudomonadota</taxon>
        <taxon>Alphaproteobacteria</taxon>
        <taxon>Hyphomicrobiales</taxon>
        <taxon>Kaistiaceae</taxon>
        <taxon>Kaistia</taxon>
    </lineage>
</organism>
<feature type="domain" description="Tr-type G" evidence="8">
    <location>
        <begin position="13"/>
        <end position="287"/>
    </location>
</feature>
<feature type="region of interest" description="Disordered" evidence="7">
    <location>
        <begin position="664"/>
        <end position="687"/>
    </location>
</feature>
<keyword evidence="10" id="KW-1185">Reference proteome</keyword>
<evidence type="ECO:0000259" key="8">
    <source>
        <dbReference type="PROSITE" id="PS51722"/>
    </source>
</evidence>
<dbReference type="AlphaFoldDB" id="A0A1M4ZHS0"/>
<gene>
    <name evidence="9" type="ORF">SAMN02745157_1822</name>
</gene>
<dbReference type="InterPro" id="IPR035647">
    <property type="entry name" value="EFG_III/V"/>
</dbReference>
<dbReference type="PRINTS" id="PR00315">
    <property type="entry name" value="ELONGATNFCT"/>
</dbReference>
<dbReference type="GO" id="GO:0032790">
    <property type="term" value="P:ribosome disassembly"/>
    <property type="evidence" value="ECO:0007669"/>
    <property type="project" value="TreeGrafter"/>
</dbReference>
<name>A0A1M4ZHS0_9HYPH</name>
<dbReference type="FunFam" id="3.30.230.10:FF:000003">
    <property type="entry name" value="Elongation factor G"/>
    <property type="match status" value="1"/>
</dbReference>
<dbReference type="CDD" id="cd03713">
    <property type="entry name" value="EFG_mtEFG_C"/>
    <property type="match status" value="1"/>
</dbReference>
<dbReference type="GO" id="GO:0003924">
    <property type="term" value="F:GTPase activity"/>
    <property type="evidence" value="ECO:0007669"/>
    <property type="project" value="InterPro"/>
</dbReference>
<proteinExistence type="predicted"/>
<dbReference type="InterPro" id="IPR047872">
    <property type="entry name" value="EFG_IV"/>
</dbReference>
<dbReference type="Proteomes" id="UP000184485">
    <property type="component" value="Unassembled WGS sequence"/>
</dbReference>
<dbReference type="SUPFAM" id="SSF52540">
    <property type="entry name" value="P-loop containing nucleoside triphosphate hydrolases"/>
    <property type="match status" value="1"/>
</dbReference>
<dbReference type="Gene3D" id="3.30.230.10">
    <property type="match status" value="1"/>
</dbReference>
<keyword evidence="2" id="KW-0547">Nucleotide-binding</keyword>
<dbReference type="InterPro" id="IPR000795">
    <property type="entry name" value="T_Tr_GTP-bd_dom"/>
</dbReference>
<evidence type="ECO:0000256" key="5">
    <source>
        <dbReference type="ARBA" id="ARBA00023134"/>
    </source>
</evidence>
<dbReference type="SMART" id="SM00889">
    <property type="entry name" value="EFG_IV"/>
    <property type="match status" value="1"/>
</dbReference>
<evidence type="ECO:0000313" key="10">
    <source>
        <dbReference type="Proteomes" id="UP000184485"/>
    </source>
</evidence>
<evidence type="ECO:0000313" key="9">
    <source>
        <dbReference type="EMBL" id="SHF17584.1"/>
    </source>
</evidence>
<dbReference type="RefSeq" id="WP_073052326.1">
    <property type="nucleotide sequence ID" value="NZ_FQUP01000001.1"/>
</dbReference>
<keyword evidence="5" id="KW-0342">GTP-binding</keyword>
<protein>
    <recommendedName>
        <fullName evidence="1">Elongation factor G</fullName>
    </recommendedName>
</protein>